<dbReference type="InterPro" id="IPR033896">
    <property type="entry name" value="MEF2-like_N"/>
</dbReference>
<accession>A0AAW1IMR5</accession>
<dbReference type="EMBL" id="JBDFQZ010000009">
    <property type="protein sequence ID" value="KAK9690798.1"/>
    <property type="molecule type" value="Genomic_DNA"/>
</dbReference>
<dbReference type="PROSITE" id="PS50066">
    <property type="entry name" value="MADS_BOX_2"/>
    <property type="match status" value="1"/>
</dbReference>
<dbReference type="Pfam" id="PF00319">
    <property type="entry name" value="SRF-TF"/>
    <property type="match status" value="1"/>
</dbReference>
<dbReference type="InterPro" id="IPR002100">
    <property type="entry name" value="TF_MADSbox"/>
</dbReference>
<protein>
    <submittedName>
        <fullName evidence="8">Uncharacterized protein</fullName>
    </submittedName>
</protein>
<dbReference type="InterPro" id="IPR002487">
    <property type="entry name" value="TF_Kbox"/>
</dbReference>
<keyword evidence="2" id="KW-0805">Transcription regulation</keyword>
<evidence type="ECO:0000259" key="6">
    <source>
        <dbReference type="PROSITE" id="PS50066"/>
    </source>
</evidence>
<dbReference type="Gene3D" id="3.40.1810.10">
    <property type="entry name" value="Transcription factor, MADS-box"/>
    <property type="match status" value="1"/>
</dbReference>
<evidence type="ECO:0000256" key="3">
    <source>
        <dbReference type="ARBA" id="ARBA00023125"/>
    </source>
</evidence>
<dbReference type="CDD" id="cd00265">
    <property type="entry name" value="MADS_MEF2_like"/>
    <property type="match status" value="1"/>
</dbReference>
<dbReference type="SUPFAM" id="SSF55455">
    <property type="entry name" value="SRF-like"/>
    <property type="match status" value="1"/>
</dbReference>
<dbReference type="GO" id="GO:0045944">
    <property type="term" value="P:positive regulation of transcription by RNA polymerase II"/>
    <property type="evidence" value="ECO:0007669"/>
    <property type="project" value="InterPro"/>
</dbReference>
<keyword evidence="3" id="KW-0238">DNA-binding</keyword>
<comment type="subcellular location">
    <subcellularLocation>
        <location evidence="1">Nucleus</location>
    </subcellularLocation>
</comment>
<dbReference type="AlphaFoldDB" id="A0AAW1IMR5"/>
<evidence type="ECO:0000259" key="7">
    <source>
        <dbReference type="PROSITE" id="PS51297"/>
    </source>
</evidence>
<comment type="caution">
    <text evidence="8">The sequence shown here is derived from an EMBL/GenBank/DDBJ whole genome shotgun (WGS) entry which is preliminary data.</text>
</comment>
<keyword evidence="4" id="KW-0804">Transcription</keyword>
<dbReference type="PANTHER" id="PTHR48019">
    <property type="entry name" value="SERUM RESPONSE FACTOR HOMOLOG"/>
    <property type="match status" value="1"/>
</dbReference>
<dbReference type="SMART" id="SM00432">
    <property type="entry name" value="MADS"/>
    <property type="match status" value="1"/>
</dbReference>
<sequence>MVRQKIQIKRIDNVTARQVTFSKRRRGLIKKAQELSTLCDAEIGLIIFSSTGKLIDYSSSRMANVIQRHMLHADNFHTLDQSSSLHLEAEESMCALLNKEFKDKTQQLSHLNGEELEALNLEELMKLERQIEKGQTKVHRAKDVQLVKENQRLKEQLAANVKDDIEVPSPTPNSPLQHKLLSNTFLRLGPPISQQNVAME</sequence>
<keyword evidence="5" id="KW-0539">Nucleus</keyword>
<organism evidence="8 9">
    <name type="scientific">Saponaria officinalis</name>
    <name type="common">Common soapwort</name>
    <name type="synonym">Lychnis saponaria</name>
    <dbReference type="NCBI Taxonomy" id="3572"/>
    <lineage>
        <taxon>Eukaryota</taxon>
        <taxon>Viridiplantae</taxon>
        <taxon>Streptophyta</taxon>
        <taxon>Embryophyta</taxon>
        <taxon>Tracheophyta</taxon>
        <taxon>Spermatophyta</taxon>
        <taxon>Magnoliopsida</taxon>
        <taxon>eudicotyledons</taxon>
        <taxon>Gunneridae</taxon>
        <taxon>Pentapetalae</taxon>
        <taxon>Caryophyllales</taxon>
        <taxon>Caryophyllaceae</taxon>
        <taxon>Caryophylleae</taxon>
        <taxon>Saponaria</taxon>
    </lineage>
</organism>
<keyword evidence="9" id="KW-1185">Reference proteome</keyword>
<evidence type="ECO:0000256" key="5">
    <source>
        <dbReference type="ARBA" id="ARBA00023242"/>
    </source>
</evidence>
<evidence type="ECO:0000256" key="4">
    <source>
        <dbReference type="ARBA" id="ARBA00023163"/>
    </source>
</evidence>
<reference evidence="8" key="1">
    <citation type="submission" date="2024-03" db="EMBL/GenBank/DDBJ databases">
        <title>WGS assembly of Saponaria officinalis var. Norfolk2.</title>
        <authorList>
            <person name="Jenkins J."/>
            <person name="Shu S."/>
            <person name="Grimwood J."/>
            <person name="Barry K."/>
            <person name="Goodstein D."/>
            <person name="Schmutz J."/>
            <person name="Leebens-Mack J."/>
            <person name="Osbourn A."/>
        </authorList>
    </citation>
    <scope>NUCLEOTIDE SEQUENCE [LARGE SCALE GENOMIC DNA]</scope>
    <source>
        <strain evidence="8">JIC</strain>
    </source>
</reference>
<evidence type="ECO:0000313" key="8">
    <source>
        <dbReference type="EMBL" id="KAK9690798.1"/>
    </source>
</evidence>
<dbReference type="PROSITE" id="PS51297">
    <property type="entry name" value="K_BOX"/>
    <property type="match status" value="1"/>
</dbReference>
<dbReference type="PROSITE" id="PS00350">
    <property type="entry name" value="MADS_BOX_1"/>
    <property type="match status" value="1"/>
</dbReference>
<dbReference type="GO" id="GO:0000977">
    <property type="term" value="F:RNA polymerase II transcription regulatory region sequence-specific DNA binding"/>
    <property type="evidence" value="ECO:0007669"/>
    <property type="project" value="InterPro"/>
</dbReference>
<dbReference type="InterPro" id="IPR050142">
    <property type="entry name" value="MADS-box/MEF2_TF"/>
</dbReference>
<dbReference type="Proteomes" id="UP001443914">
    <property type="component" value="Unassembled WGS sequence"/>
</dbReference>
<dbReference type="GO" id="GO:0046983">
    <property type="term" value="F:protein dimerization activity"/>
    <property type="evidence" value="ECO:0007669"/>
    <property type="project" value="InterPro"/>
</dbReference>
<dbReference type="InterPro" id="IPR036879">
    <property type="entry name" value="TF_MADSbox_sf"/>
</dbReference>
<dbReference type="FunFam" id="3.40.1810.10:FF:000007">
    <property type="entry name" value="Transcription factor, MADS-box"/>
    <property type="match status" value="1"/>
</dbReference>
<gene>
    <name evidence="8" type="ORF">RND81_09G154600</name>
</gene>
<feature type="domain" description="MADS-box" evidence="6">
    <location>
        <begin position="1"/>
        <end position="61"/>
    </location>
</feature>
<evidence type="ECO:0000256" key="2">
    <source>
        <dbReference type="ARBA" id="ARBA00023015"/>
    </source>
</evidence>
<evidence type="ECO:0000256" key="1">
    <source>
        <dbReference type="ARBA" id="ARBA00004123"/>
    </source>
</evidence>
<dbReference type="GO" id="GO:0003700">
    <property type="term" value="F:DNA-binding transcription factor activity"/>
    <property type="evidence" value="ECO:0007669"/>
    <property type="project" value="InterPro"/>
</dbReference>
<name>A0AAW1IMR5_SAPOF</name>
<proteinExistence type="predicted"/>
<dbReference type="Pfam" id="PF01486">
    <property type="entry name" value="K-box"/>
    <property type="match status" value="1"/>
</dbReference>
<evidence type="ECO:0000313" key="9">
    <source>
        <dbReference type="Proteomes" id="UP001443914"/>
    </source>
</evidence>
<dbReference type="GO" id="GO:0005634">
    <property type="term" value="C:nucleus"/>
    <property type="evidence" value="ECO:0007669"/>
    <property type="project" value="UniProtKB-SubCell"/>
</dbReference>
<dbReference type="PRINTS" id="PR00404">
    <property type="entry name" value="MADSDOMAIN"/>
</dbReference>
<feature type="domain" description="K-box" evidence="7">
    <location>
        <begin position="87"/>
        <end position="199"/>
    </location>
</feature>